<keyword evidence="2" id="KW-0689">Ribosomal protein</keyword>
<dbReference type="OrthoDB" id="359154at2759"/>
<dbReference type="GO" id="GO:0005840">
    <property type="term" value="C:ribosome"/>
    <property type="evidence" value="ECO:0007669"/>
    <property type="project" value="UniProtKB-KW"/>
</dbReference>
<name>A0A1F5LZV1_PENAI</name>
<dbReference type="GO" id="GO:0003735">
    <property type="term" value="F:structural constituent of ribosome"/>
    <property type="evidence" value="ECO:0007669"/>
    <property type="project" value="InterPro"/>
</dbReference>
<dbReference type="CDD" id="cd06089">
    <property type="entry name" value="KOW_RPL26"/>
    <property type="match status" value="1"/>
</dbReference>
<dbReference type="AlphaFoldDB" id="A0A1F5LZV1"/>
<gene>
    <name evidence="5" type="ORF">PENARI_c001G10271</name>
</gene>
<evidence type="ECO:0000313" key="5">
    <source>
        <dbReference type="EMBL" id="OGE58481.1"/>
    </source>
</evidence>
<proteinExistence type="inferred from homology"/>
<dbReference type="GeneID" id="34571668"/>
<sequence length="364" mass="42135">MQKVIQRTALARKQALRRTVKNHERQELMDRLTIRRQRKEFGVALYGQHKAARQNRWEDWEKGSLAPMRDSGLESGIYGALPGTILHPPAIPKHLRRKHILFAEGDKVCVMRGRDQGKINVIQQVNRDSETVIIKDINQYDVIIPEWAKSRLGHQGDTQAQSFPVPMDDIRHVIPLEDTESGEMKIVIVDHAYAAGPYNERPPHSKLPKHSRYVSGLNIEIPWPVEEEPAITDGDMDTLRVEVETSTFVPTLRKPPFPSTIIDELRNKYSKFRTRHDPEYLQEKMMEDYRKEYRESVSMMTPKTDRKTLGTARAAERRKAMTDEDGKMHLSEKTQAFINSHLQETWKNLPKQKAKGKRAHLGKE</sequence>
<feature type="compositionally biased region" description="Basic residues" evidence="4">
    <location>
        <begin position="350"/>
        <end position="364"/>
    </location>
</feature>
<evidence type="ECO:0008006" key="7">
    <source>
        <dbReference type="Google" id="ProtNLM"/>
    </source>
</evidence>
<protein>
    <recommendedName>
        <fullName evidence="7">KOW domain-containing protein</fullName>
    </recommendedName>
</protein>
<keyword evidence="3" id="KW-0687">Ribonucleoprotein</keyword>
<dbReference type="Gene3D" id="2.30.30.30">
    <property type="match status" value="1"/>
</dbReference>
<dbReference type="GO" id="GO:0006412">
    <property type="term" value="P:translation"/>
    <property type="evidence" value="ECO:0007669"/>
    <property type="project" value="InterPro"/>
</dbReference>
<evidence type="ECO:0000256" key="1">
    <source>
        <dbReference type="ARBA" id="ARBA00010618"/>
    </source>
</evidence>
<evidence type="ECO:0000313" key="6">
    <source>
        <dbReference type="Proteomes" id="UP000177622"/>
    </source>
</evidence>
<evidence type="ECO:0000256" key="2">
    <source>
        <dbReference type="ARBA" id="ARBA00022980"/>
    </source>
</evidence>
<dbReference type="EMBL" id="LXJU01000001">
    <property type="protein sequence ID" value="OGE58481.1"/>
    <property type="molecule type" value="Genomic_DNA"/>
</dbReference>
<dbReference type="InterPro" id="IPR008991">
    <property type="entry name" value="Translation_prot_SH3-like_sf"/>
</dbReference>
<dbReference type="InterPro" id="IPR041988">
    <property type="entry name" value="Ribosomal_uL24_KOW"/>
</dbReference>
<dbReference type="Proteomes" id="UP000177622">
    <property type="component" value="Unassembled WGS sequence"/>
</dbReference>
<comment type="caution">
    <text evidence="5">The sequence shown here is derived from an EMBL/GenBank/DDBJ whole genome shotgun (WGS) entry which is preliminary data.</text>
</comment>
<dbReference type="STRING" id="1835702.A0A1F5LZV1"/>
<keyword evidence="6" id="KW-1185">Reference proteome</keyword>
<organism evidence="5 6">
    <name type="scientific">Penicillium arizonense</name>
    <dbReference type="NCBI Taxonomy" id="1835702"/>
    <lineage>
        <taxon>Eukaryota</taxon>
        <taxon>Fungi</taxon>
        <taxon>Dikarya</taxon>
        <taxon>Ascomycota</taxon>
        <taxon>Pezizomycotina</taxon>
        <taxon>Eurotiomycetes</taxon>
        <taxon>Eurotiomycetidae</taxon>
        <taxon>Eurotiales</taxon>
        <taxon>Aspergillaceae</taxon>
        <taxon>Penicillium</taxon>
    </lineage>
</organism>
<dbReference type="GO" id="GO:0003723">
    <property type="term" value="F:RNA binding"/>
    <property type="evidence" value="ECO:0007669"/>
    <property type="project" value="InterPro"/>
</dbReference>
<comment type="similarity">
    <text evidence="1">Belongs to the universal ribosomal protein uL24 family.</text>
</comment>
<dbReference type="InterPro" id="IPR003256">
    <property type="entry name" value="Ribosomal_uL24"/>
</dbReference>
<dbReference type="InterPro" id="IPR014722">
    <property type="entry name" value="Rib_uL2_dom2"/>
</dbReference>
<dbReference type="PANTHER" id="PTHR12903">
    <property type="entry name" value="MITOCHONDRIAL RIBOSOMAL PROTEIN L24"/>
    <property type="match status" value="1"/>
</dbReference>
<dbReference type="GO" id="GO:1990904">
    <property type="term" value="C:ribonucleoprotein complex"/>
    <property type="evidence" value="ECO:0007669"/>
    <property type="project" value="UniProtKB-KW"/>
</dbReference>
<dbReference type="Pfam" id="PF22682">
    <property type="entry name" value="Ribosomal_uL24m-like"/>
    <property type="match status" value="1"/>
</dbReference>
<feature type="region of interest" description="Disordered" evidence="4">
    <location>
        <begin position="344"/>
        <end position="364"/>
    </location>
</feature>
<evidence type="ECO:0000256" key="3">
    <source>
        <dbReference type="ARBA" id="ARBA00023274"/>
    </source>
</evidence>
<dbReference type="SUPFAM" id="SSF50104">
    <property type="entry name" value="Translation proteins SH3-like domain"/>
    <property type="match status" value="1"/>
</dbReference>
<dbReference type="RefSeq" id="XP_022493904.1">
    <property type="nucleotide sequence ID" value="XM_022626934.1"/>
</dbReference>
<reference evidence="5 6" key="1">
    <citation type="journal article" date="2016" name="Sci. Rep.">
        <title>Penicillium arizonense, a new, genome sequenced fungal species, reveals a high chemical diversity in secreted metabolites.</title>
        <authorList>
            <person name="Grijseels S."/>
            <person name="Nielsen J.C."/>
            <person name="Randelovic M."/>
            <person name="Nielsen J."/>
            <person name="Nielsen K.F."/>
            <person name="Workman M."/>
            <person name="Frisvad J.C."/>
        </authorList>
    </citation>
    <scope>NUCLEOTIDE SEQUENCE [LARGE SCALE GENOMIC DNA]</scope>
    <source>
        <strain evidence="5 6">CBS 141311</strain>
    </source>
</reference>
<evidence type="ECO:0000256" key="4">
    <source>
        <dbReference type="SAM" id="MobiDB-lite"/>
    </source>
</evidence>
<accession>A0A1F5LZV1</accession>